<dbReference type="GeneID" id="82202085"/>
<dbReference type="SUPFAM" id="SSF53335">
    <property type="entry name" value="S-adenosyl-L-methionine-dependent methyltransferases"/>
    <property type="match status" value="1"/>
</dbReference>
<proteinExistence type="inferred from homology"/>
<sequence>MSIRLDQKLTSQLNSRTKAQDLIKEGKIKVNSKVIRKPSYKVLETDIIEIAQDDNRYVSRAGGKLLAALDQWKIDLKDQVVLDIGASTGGFTQCSLDHGASKVYALDVGHLQLHPLLKEDDRVIEMEGMNARFIEPDWFRDPIDFVCMDVSFISCMTILEPVMEKIFPKHMAVLVKPQFELGPQALNKSGVLKQPAKALETVDRIKREIRKKYEFVRYIPSPVLGRNGNQEYILYASNNPALYSDPQVKHQELI</sequence>
<dbReference type="Gene3D" id="3.40.50.150">
    <property type="entry name" value="Vaccinia Virus protein VP39"/>
    <property type="match status" value="1"/>
</dbReference>
<dbReference type="InterPro" id="IPR002942">
    <property type="entry name" value="S4_RNA-bd"/>
</dbReference>
<name>A0A1U7NI59_9FIRM</name>
<protein>
    <submittedName>
        <fullName evidence="5">TlyA family rRNA (Cytidine-2'-O)-methyltransferase</fullName>
    </submittedName>
</protein>
<dbReference type="InterPro" id="IPR002877">
    <property type="entry name" value="RNA_MeTrfase_FtsJ_dom"/>
</dbReference>
<evidence type="ECO:0000259" key="4">
    <source>
        <dbReference type="SMART" id="SM00363"/>
    </source>
</evidence>
<dbReference type="GO" id="GO:0008168">
    <property type="term" value="F:methyltransferase activity"/>
    <property type="evidence" value="ECO:0007669"/>
    <property type="project" value="UniProtKB-KW"/>
</dbReference>
<keyword evidence="6" id="KW-1185">Reference proteome</keyword>
<evidence type="ECO:0000256" key="2">
    <source>
        <dbReference type="ARBA" id="ARBA00029460"/>
    </source>
</evidence>
<gene>
    <name evidence="5" type="ORF">BO222_02385</name>
</gene>
<comment type="similarity">
    <text evidence="2">Belongs to the TlyA family.</text>
</comment>
<dbReference type="Pfam" id="PF01728">
    <property type="entry name" value="FtsJ"/>
    <property type="match status" value="1"/>
</dbReference>
<evidence type="ECO:0000256" key="1">
    <source>
        <dbReference type="ARBA" id="ARBA00022884"/>
    </source>
</evidence>
<dbReference type="CDD" id="cd02440">
    <property type="entry name" value="AdoMet_MTases"/>
    <property type="match status" value="1"/>
</dbReference>
<dbReference type="NCBIfam" id="TIGR00478">
    <property type="entry name" value="tly"/>
    <property type="match status" value="1"/>
</dbReference>
<dbReference type="Gene3D" id="3.10.290.10">
    <property type="entry name" value="RNA-binding S4 domain"/>
    <property type="match status" value="1"/>
</dbReference>
<dbReference type="InterPro" id="IPR029063">
    <property type="entry name" value="SAM-dependent_MTases_sf"/>
</dbReference>
<reference evidence="5 6" key="1">
    <citation type="submission" date="2016-11" db="EMBL/GenBank/DDBJ databases">
        <title>Description of two novel members of the family Erysipelotrichaceae: Ileibacterium lipovorans gen. nov., sp. nov. and Dubosiella newyorkensis, gen. nov., sp. nov.</title>
        <authorList>
            <person name="Cox L.M."/>
            <person name="Sohn J."/>
            <person name="Tyrrell K.L."/>
            <person name="Citron D.M."/>
            <person name="Lawson P.A."/>
            <person name="Patel N.B."/>
            <person name="Iizumi T."/>
            <person name="Perez-Perez G.I."/>
            <person name="Goldstein E.J."/>
            <person name="Blaser M.J."/>
        </authorList>
    </citation>
    <scope>NUCLEOTIDE SEQUENCE [LARGE SCALE GENOMIC DNA]</scope>
    <source>
        <strain evidence="5 6">NYU-BL-A3</strain>
    </source>
</reference>
<comment type="caution">
    <text evidence="5">The sequence shown here is derived from an EMBL/GenBank/DDBJ whole genome shotgun (WGS) entry which is preliminary data.</text>
</comment>
<dbReference type="InterPro" id="IPR036986">
    <property type="entry name" value="S4_RNA-bd_sf"/>
</dbReference>
<dbReference type="RefSeq" id="WP_075818057.1">
    <property type="nucleotide sequence ID" value="NZ_CAPIAK010000011.1"/>
</dbReference>
<dbReference type="Proteomes" id="UP000186341">
    <property type="component" value="Unassembled WGS sequence"/>
</dbReference>
<dbReference type="PANTHER" id="PTHR32319:SF0">
    <property type="entry name" value="BACTERIAL HEMOLYSIN-LIKE PROTEIN"/>
    <property type="match status" value="1"/>
</dbReference>
<organism evidence="5 6">
    <name type="scientific">Ileibacterium valens</name>
    <dbReference type="NCBI Taxonomy" id="1862668"/>
    <lineage>
        <taxon>Bacteria</taxon>
        <taxon>Bacillati</taxon>
        <taxon>Bacillota</taxon>
        <taxon>Erysipelotrichia</taxon>
        <taxon>Erysipelotrichales</taxon>
        <taxon>Erysipelotrichaceae</taxon>
        <taxon>Ileibacterium</taxon>
    </lineage>
</organism>
<dbReference type="OrthoDB" id="9784736at2"/>
<dbReference type="AlphaFoldDB" id="A0A1U7NI59"/>
<keyword evidence="1 3" id="KW-0694">RNA-binding</keyword>
<evidence type="ECO:0000256" key="3">
    <source>
        <dbReference type="PROSITE-ProRule" id="PRU00182"/>
    </source>
</evidence>
<dbReference type="InterPro" id="IPR004538">
    <property type="entry name" value="Hemolysin_A/TlyA"/>
</dbReference>
<feature type="domain" description="RNA-binding S4" evidence="4">
    <location>
        <begin position="3"/>
        <end position="66"/>
    </location>
</feature>
<evidence type="ECO:0000313" key="5">
    <source>
        <dbReference type="EMBL" id="OLU41955.1"/>
    </source>
</evidence>
<keyword evidence="5" id="KW-0808">Transferase</keyword>
<dbReference type="EMBL" id="MPJW01000070">
    <property type="protein sequence ID" value="OLU41955.1"/>
    <property type="molecule type" value="Genomic_DNA"/>
</dbReference>
<dbReference type="CDD" id="cd00165">
    <property type="entry name" value="S4"/>
    <property type="match status" value="1"/>
</dbReference>
<dbReference type="GO" id="GO:0032259">
    <property type="term" value="P:methylation"/>
    <property type="evidence" value="ECO:0007669"/>
    <property type="project" value="UniProtKB-KW"/>
</dbReference>
<accession>A0A1U7NI59</accession>
<dbReference type="InterPro" id="IPR047048">
    <property type="entry name" value="TlyA"/>
</dbReference>
<dbReference type="SMART" id="SM00363">
    <property type="entry name" value="S4"/>
    <property type="match status" value="1"/>
</dbReference>
<dbReference type="PROSITE" id="PS50889">
    <property type="entry name" value="S4"/>
    <property type="match status" value="1"/>
</dbReference>
<keyword evidence="5" id="KW-0489">Methyltransferase</keyword>
<evidence type="ECO:0000313" key="6">
    <source>
        <dbReference type="Proteomes" id="UP000186341"/>
    </source>
</evidence>
<dbReference type="GO" id="GO:0003723">
    <property type="term" value="F:RNA binding"/>
    <property type="evidence" value="ECO:0007669"/>
    <property type="project" value="UniProtKB-KW"/>
</dbReference>
<dbReference type="Pfam" id="PF01479">
    <property type="entry name" value="S4"/>
    <property type="match status" value="1"/>
</dbReference>
<dbReference type="PANTHER" id="PTHR32319">
    <property type="entry name" value="BACTERIAL HEMOLYSIN-LIKE PROTEIN"/>
    <property type="match status" value="1"/>
</dbReference>